<dbReference type="AlphaFoldDB" id="A0A1H4B6D7"/>
<dbReference type="RefSeq" id="WP_026741594.1">
    <property type="nucleotide sequence ID" value="NZ_FNQS01000004.1"/>
</dbReference>
<evidence type="ECO:0000256" key="7">
    <source>
        <dbReference type="SAM" id="Phobius"/>
    </source>
</evidence>
<dbReference type="PANTHER" id="PTHR30572:SF4">
    <property type="entry name" value="ABC TRANSPORTER PERMEASE YTRF"/>
    <property type="match status" value="1"/>
</dbReference>
<comment type="similarity">
    <text evidence="6">Belongs to the ABC-4 integral membrane protein family.</text>
</comment>
<organism evidence="10 11">
    <name type="scientific">Lonsdalea quercina</name>
    <dbReference type="NCBI Taxonomy" id="71657"/>
    <lineage>
        <taxon>Bacteria</taxon>
        <taxon>Pseudomonadati</taxon>
        <taxon>Pseudomonadota</taxon>
        <taxon>Gammaproteobacteria</taxon>
        <taxon>Enterobacterales</taxon>
        <taxon>Pectobacteriaceae</taxon>
        <taxon>Lonsdalea</taxon>
    </lineage>
</organism>
<feature type="transmembrane region" description="Helical" evidence="7">
    <location>
        <begin position="288"/>
        <end position="317"/>
    </location>
</feature>
<evidence type="ECO:0000256" key="1">
    <source>
        <dbReference type="ARBA" id="ARBA00004651"/>
    </source>
</evidence>
<dbReference type="InterPro" id="IPR003838">
    <property type="entry name" value="ABC3_permease_C"/>
</dbReference>
<comment type="subcellular location">
    <subcellularLocation>
        <location evidence="1">Cell membrane</location>
        <topology evidence="1">Multi-pass membrane protein</topology>
    </subcellularLocation>
</comment>
<keyword evidence="3 7" id="KW-0812">Transmembrane</keyword>
<keyword evidence="2" id="KW-1003">Cell membrane</keyword>
<keyword evidence="11" id="KW-1185">Reference proteome</keyword>
<sequence>MLNAHIPFPPSSTPSHRYGPTWLQLLREPVENLRQLGRRAVLALLGIAVGCMAVVALLNIGHNAEHEAMSVFKGMGSDLLVATIQVPLGDAVETKPALTELDTDALRKRLPAITAAAPVIPTSLDVRFKGRTLNPPLLGSNVELPNVLGLRLAQGRFLSVFDAHSTHAVLGANMVTQWQNVGVSVNVGDTIQLGDYLFQIIGILQPKGQTPLLPLSPDDSILLPIEGMRRIVPTPQITSVLARNPDIATLEQTAPSLQHWLESNMPGFEIDVQIPRVLLAGMAQQSRLFSWLLAGLGGIALLVGGIGVMNVMVMNVAERRREIGVRMALGARPRDIARLFLLEAIVLATIGALMGAAVGLLIAWTFVNYSGWSSFSLSAASLPLGIGSAIAIGLFFGLSPAMAAARLTPVQALRDA</sequence>
<dbReference type="GeneID" id="97764549"/>
<dbReference type="GO" id="GO:0022857">
    <property type="term" value="F:transmembrane transporter activity"/>
    <property type="evidence" value="ECO:0007669"/>
    <property type="project" value="TreeGrafter"/>
</dbReference>
<proteinExistence type="inferred from homology"/>
<feature type="transmembrane region" description="Helical" evidence="7">
    <location>
        <begin position="40"/>
        <end position="60"/>
    </location>
</feature>
<evidence type="ECO:0000313" key="10">
    <source>
        <dbReference type="EMBL" id="SEA43677.1"/>
    </source>
</evidence>
<reference evidence="10 11" key="1">
    <citation type="submission" date="2016-10" db="EMBL/GenBank/DDBJ databases">
        <authorList>
            <person name="de Groot N.N."/>
        </authorList>
    </citation>
    <scope>NUCLEOTIDE SEQUENCE [LARGE SCALE GENOMIC DNA]</scope>
    <source>
        <strain evidence="10 11">ATCC 29281</strain>
    </source>
</reference>
<feature type="transmembrane region" description="Helical" evidence="7">
    <location>
        <begin position="379"/>
        <end position="398"/>
    </location>
</feature>
<protein>
    <submittedName>
        <fullName evidence="10">Putative ABC transport system permease protein</fullName>
    </submittedName>
</protein>
<gene>
    <name evidence="10" type="ORF">SAMN02982996_01666</name>
</gene>
<dbReference type="PANTHER" id="PTHR30572">
    <property type="entry name" value="MEMBRANE COMPONENT OF TRANSPORTER-RELATED"/>
    <property type="match status" value="1"/>
</dbReference>
<dbReference type="InterPro" id="IPR050250">
    <property type="entry name" value="Macrolide_Exporter_MacB"/>
</dbReference>
<evidence type="ECO:0000259" key="8">
    <source>
        <dbReference type="Pfam" id="PF02687"/>
    </source>
</evidence>
<dbReference type="GO" id="GO:0005886">
    <property type="term" value="C:plasma membrane"/>
    <property type="evidence" value="ECO:0007669"/>
    <property type="project" value="UniProtKB-SubCell"/>
</dbReference>
<evidence type="ECO:0000256" key="2">
    <source>
        <dbReference type="ARBA" id="ARBA00022475"/>
    </source>
</evidence>
<keyword evidence="5 7" id="KW-0472">Membrane</keyword>
<feature type="domain" description="ABC3 transporter permease C-terminal" evidence="8">
    <location>
        <begin position="297"/>
        <end position="409"/>
    </location>
</feature>
<dbReference type="Pfam" id="PF12704">
    <property type="entry name" value="MacB_PCD"/>
    <property type="match status" value="1"/>
</dbReference>
<dbReference type="InterPro" id="IPR025857">
    <property type="entry name" value="MacB_PCD"/>
</dbReference>
<accession>A0A1H4B6D7</accession>
<evidence type="ECO:0000256" key="3">
    <source>
        <dbReference type="ARBA" id="ARBA00022692"/>
    </source>
</evidence>
<evidence type="ECO:0000256" key="4">
    <source>
        <dbReference type="ARBA" id="ARBA00022989"/>
    </source>
</evidence>
<dbReference type="STRING" id="71657.SAMN02982996_01666"/>
<dbReference type="Proteomes" id="UP000187280">
    <property type="component" value="Unassembled WGS sequence"/>
</dbReference>
<name>A0A1H4B6D7_9GAMM</name>
<keyword evidence="4 7" id="KW-1133">Transmembrane helix</keyword>
<evidence type="ECO:0000256" key="5">
    <source>
        <dbReference type="ARBA" id="ARBA00023136"/>
    </source>
</evidence>
<evidence type="ECO:0000259" key="9">
    <source>
        <dbReference type="Pfam" id="PF12704"/>
    </source>
</evidence>
<feature type="transmembrane region" description="Helical" evidence="7">
    <location>
        <begin position="338"/>
        <end position="367"/>
    </location>
</feature>
<evidence type="ECO:0000313" key="11">
    <source>
        <dbReference type="Proteomes" id="UP000187280"/>
    </source>
</evidence>
<evidence type="ECO:0000256" key="6">
    <source>
        <dbReference type="ARBA" id="ARBA00038076"/>
    </source>
</evidence>
<dbReference type="EMBL" id="FNQS01000004">
    <property type="protein sequence ID" value="SEA43677.1"/>
    <property type="molecule type" value="Genomic_DNA"/>
</dbReference>
<feature type="domain" description="MacB-like periplasmic core" evidence="9">
    <location>
        <begin position="41"/>
        <end position="257"/>
    </location>
</feature>
<dbReference type="Pfam" id="PF02687">
    <property type="entry name" value="FtsX"/>
    <property type="match status" value="1"/>
</dbReference>